<dbReference type="AlphaFoldDB" id="A0A1F7RXM2"/>
<evidence type="ECO:0000256" key="2">
    <source>
        <dbReference type="ARBA" id="ARBA00023015"/>
    </source>
</evidence>
<dbReference type="Pfam" id="PF08281">
    <property type="entry name" value="Sigma70_r4_2"/>
    <property type="match status" value="1"/>
</dbReference>
<dbReference type="NCBIfam" id="TIGR02937">
    <property type="entry name" value="sigma70-ECF"/>
    <property type="match status" value="1"/>
</dbReference>
<dbReference type="InterPro" id="IPR036388">
    <property type="entry name" value="WH-like_DNA-bd_sf"/>
</dbReference>
<evidence type="ECO:0000313" key="9">
    <source>
        <dbReference type="Proteomes" id="UP000179266"/>
    </source>
</evidence>
<protein>
    <recommendedName>
        <fullName evidence="10">RNA polymerase subunit sigma-24</fullName>
    </recommendedName>
</protein>
<accession>A0A1F7RXM2</accession>
<dbReference type="InterPro" id="IPR013249">
    <property type="entry name" value="RNA_pol_sigma70_r4_t2"/>
</dbReference>
<feature type="domain" description="RNA polymerase sigma factor 70 region 4 type 2" evidence="7">
    <location>
        <begin position="115"/>
        <end position="166"/>
    </location>
</feature>
<dbReference type="InterPro" id="IPR039425">
    <property type="entry name" value="RNA_pol_sigma-70-like"/>
</dbReference>
<evidence type="ECO:0000256" key="4">
    <source>
        <dbReference type="ARBA" id="ARBA00023125"/>
    </source>
</evidence>
<dbReference type="Gene3D" id="1.10.10.10">
    <property type="entry name" value="Winged helix-like DNA-binding domain superfamily/Winged helix DNA-binding domain"/>
    <property type="match status" value="1"/>
</dbReference>
<evidence type="ECO:0000313" key="8">
    <source>
        <dbReference type="EMBL" id="OGL46315.1"/>
    </source>
</evidence>
<reference evidence="8 9" key="1">
    <citation type="journal article" date="2016" name="Nat. Commun.">
        <title>Thousands of microbial genomes shed light on interconnected biogeochemical processes in an aquifer system.</title>
        <authorList>
            <person name="Anantharaman K."/>
            <person name="Brown C.T."/>
            <person name="Hug L.A."/>
            <person name="Sharon I."/>
            <person name="Castelle C.J."/>
            <person name="Probst A.J."/>
            <person name="Thomas B.C."/>
            <person name="Singh A."/>
            <person name="Wilkins M.J."/>
            <person name="Karaoz U."/>
            <person name="Brodie E.L."/>
            <person name="Williams K.H."/>
            <person name="Hubbard S.S."/>
            <person name="Banfield J.F."/>
        </authorList>
    </citation>
    <scope>NUCLEOTIDE SEQUENCE [LARGE SCALE GENOMIC DNA]</scope>
</reference>
<organism evidence="8 9">
    <name type="scientific">Candidatus Schekmanbacteria bacterium RBG_13_48_7</name>
    <dbReference type="NCBI Taxonomy" id="1817878"/>
    <lineage>
        <taxon>Bacteria</taxon>
        <taxon>Candidatus Schekmaniibacteriota</taxon>
    </lineage>
</organism>
<dbReference type="InterPro" id="IPR007627">
    <property type="entry name" value="RNA_pol_sigma70_r2"/>
</dbReference>
<evidence type="ECO:0000256" key="3">
    <source>
        <dbReference type="ARBA" id="ARBA00023082"/>
    </source>
</evidence>
<evidence type="ECO:0000256" key="1">
    <source>
        <dbReference type="ARBA" id="ARBA00010641"/>
    </source>
</evidence>
<name>A0A1F7RXM2_9BACT</name>
<dbReference type="SUPFAM" id="SSF88946">
    <property type="entry name" value="Sigma2 domain of RNA polymerase sigma factors"/>
    <property type="match status" value="1"/>
</dbReference>
<gene>
    <name evidence="8" type="ORF">A2161_10760</name>
</gene>
<dbReference type="InterPro" id="IPR013325">
    <property type="entry name" value="RNA_pol_sigma_r2"/>
</dbReference>
<proteinExistence type="inferred from homology"/>
<feature type="domain" description="RNA polymerase sigma-70 region 2" evidence="6">
    <location>
        <begin position="15"/>
        <end position="81"/>
    </location>
</feature>
<comment type="caution">
    <text evidence="8">The sequence shown here is derived from an EMBL/GenBank/DDBJ whole genome shotgun (WGS) entry which is preliminary data.</text>
</comment>
<evidence type="ECO:0000259" key="7">
    <source>
        <dbReference type="Pfam" id="PF08281"/>
    </source>
</evidence>
<dbReference type="GO" id="GO:0006352">
    <property type="term" value="P:DNA-templated transcription initiation"/>
    <property type="evidence" value="ECO:0007669"/>
    <property type="project" value="InterPro"/>
</dbReference>
<dbReference type="InterPro" id="IPR014284">
    <property type="entry name" value="RNA_pol_sigma-70_dom"/>
</dbReference>
<dbReference type="InterPro" id="IPR013324">
    <property type="entry name" value="RNA_pol_sigma_r3/r4-like"/>
</dbReference>
<evidence type="ECO:0000259" key="6">
    <source>
        <dbReference type="Pfam" id="PF04542"/>
    </source>
</evidence>
<keyword evidence="5" id="KW-0804">Transcription</keyword>
<dbReference type="GO" id="GO:0016987">
    <property type="term" value="F:sigma factor activity"/>
    <property type="evidence" value="ECO:0007669"/>
    <property type="project" value="UniProtKB-KW"/>
</dbReference>
<dbReference type="CDD" id="cd06171">
    <property type="entry name" value="Sigma70_r4"/>
    <property type="match status" value="1"/>
</dbReference>
<dbReference type="GO" id="GO:0003677">
    <property type="term" value="F:DNA binding"/>
    <property type="evidence" value="ECO:0007669"/>
    <property type="project" value="UniProtKB-KW"/>
</dbReference>
<keyword evidence="3" id="KW-0731">Sigma factor</keyword>
<keyword evidence="2" id="KW-0805">Transcription regulation</keyword>
<dbReference type="PANTHER" id="PTHR43133">
    <property type="entry name" value="RNA POLYMERASE ECF-TYPE SIGMA FACTO"/>
    <property type="match status" value="1"/>
</dbReference>
<comment type="similarity">
    <text evidence="1">Belongs to the sigma-70 factor family. ECF subfamily.</text>
</comment>
<evidence type="ECO:0008006" key="10">
    <source>
        <dbReference type="Google" id="ProtNLM"/>
    </source>
</evidence>
<evidence type="ECO:0000256" key="5">
    <source>
        <dbReference type="ARBA" id="ARBA00023163"/>
    </source>
</evidence>
<dbReference type="EMBL" id="MGDD01000136">
    <property type="protein sequence ID" value="OGL46315.1"/>
    <property type="molecule type" value="Genomic_DNA"/>
</dbReference>
<dbReference type="Pfam" id="PF04542">
    <property type="entry name" value="Sigma70_r2"/>
    <property type="match status" value="1"/>
</dbReference>
<sequence length="179" mass="21017">MLAVRNGEIKKLGVLFETHHLQLFNYFRRHKTDPATTEDLVHEVFTKILISRTSYNNDGNFMGWMMTIAKNVLISHWKKNTKNPLTHAGTNEVDQLTSKKPDQEKVLEQKIHMDYLMRSLSELSQEDRDIILLRRMKELSNEDIASLIGSTVNAVKVRFFRALKKLKTKYWELIEEKTI</sequence>
<dbReference type="Gene3D" id="1.10.1740.10">
    <property type="match status" value="1"/>
</dbReference>
<dbReference type="PANTHER" id="PTHR43133:SF8">
    <property type="entry name" value="RNA POLYMERASE SIGMA FACTOR HI_1459-RELATED"/>
    <property type="match status" value="1"/>
</dbReference>
<dbReference type="SUPFAM" id="SSF88659">
    <property type="entry name" value="Sigma3 and sigma4 domains of RNA polymerase sigma factors"/>
    <property type="match status" value="1"/>
</dbReference>
<dbReference type="Proteomes" id="UP000179266">
    <property type="component" value="Unassembled WGS sequence"/>
</dbReference>
<keyword evidence="4" id="KW-0238">DNA-binding</keyword>